<proteinExistence type="predicted"/>
<dbReference type="InterPro" id="IPR013078">
    <property type="entry name" value="His_Pase_superF_clade-1"/>
</dbReference>
<dbReference type="SMART" id="SM00855">
    <property type="entry name" value="PGAM"/>
    <property type="match status" value="1"/>
</dbReference>
<gene>
    <name evidence="1" type="ORF">GTOL_13148</name>
</gene>
<dbReference type="AlphaFoldDB" id="A0A916N1T4"/>
<dbReference type="Proteomes" id="UP000742786">
    <property type="component" value="Unassembled WGS sequence"/>
</dbReference>
<dbReference type="Gene3D" id="3.40.50.1240">
    <property type="entry name" value="Phosphoglycerate mutase-like"/>
    <property type="match status" value="1"/>
</dbReference>
<sequence length="152" mass="16692">MDLMLWRHAEAEDHNGGGDEERRLTAKGKRQARKMAEWLTPRLPHDIRILVSPATRAVQTAAALGREFELCEQISTGASLADHLAAARWPAAGNVLLVGHQPTLGQLAALLMCGHPEAWDIRKGALWWLRSAPEGSKLHATLRVAMLPGMLE</sequence>
<name>A0A916N1T4_9PROT</name>
<dbReference type="EMBL" id="CAJQUM010000001">
    <property type="protein sequence ID" value="CAG4885265.1"/>
    <property type="molecule type" value="Genomic_DNA"/>
</dbReference>
<comment type="caution">
    <text evidence="1">The sequence shown here is derived from an EMBL/GenBank/DDBJ whole genome shotgun (WGS) entry which is preliminary data.</text>
</comment>
<accession>A0A916N1T4</accession>
<evidence type="ECO:0000313" key="1">
    <source>
        <dbReference type="EMBL" id="CAG4885265.1"/>
    </source>
</evidence>
<keyword evidence="2" id="KW-1185">Reference proteome</keyword>
<dbReference type="InterPro" id="IPR029033">
    <property type="entry name" value="His_PPase_superfam"/>
</dbReference>
<dbReference type="Pfam" id="PF00300">
    <property type="entry name" value="His_Phos_1"/>
    <property type="match status" value="1"/>
</dbReference>
<dbReference type="CDD" id="cd07067">
    <property type="entry name" value="HP_PGM_like"/>
    <property type="match status" value="1"/>
</dbReference>
<reference evidence="1" key="1">
    <citation type="submission" date="2021-04" db="EMBL/GenBank/DDBJ databases">
        <authorList>
            <person name="Hornung B."/>
        </authorList>
    </citation>
    <scope>NUCLEOTIDE SEQUENCE</scope>
    <source>
        <strain evidence="1">G5G6</strain>
    </source>
</reference>
<protein>
    <submittedName>
        <fullName evidence="1">Phosphohistidine phosphatase, SixA</fullName>
    </submittedName>
</protein>
<dbReference type="SUPFAM" id="SSF53254">
    <property type="entry name" value="Phosphoglycerate mutase-like"/>
    <property type="match status" value="1"/>
</dbReference>
<dbReference type="RefSeq" id="WP_220637025.1">
    <property type="nucleotide sequence ID" value="NZ_CAJQUM010000001.1"/>
</dbReference>
<evidence type="ECO:0000313" key="2">
    <source>
        <dbReference type="Proteomes" id="UP000742786"/>
    </source>
</evidence>
<organism evidence="1 2">
    <name type="scientific">Georgfuchsia toluolica</name>
    <dbReference type="NCBI Taxonomy" id="424218"/>
    <lineage>
        <taxon>Bacteria</taxon>
        <taxon>Pseudomonadati</taxon>
        <taxon>Pseudomonadota</taxon>
        <taxon>Betaproteobacteria</taxon>
        <taxon>Nitrosomonadales</taxon>
        <taxon>Sterolibacteriaceae</taxon>
        <taxon>Georgfuchsia</taxon>
    </lineage>
</organism>